<dbReference type="InterPro" id="IPR007387">
    <property type="entry name" value="TRAP_DctQ"/>
</dbReference>
<dbReference type="OrthoDB" id="6385730at2"/>
<keyword evidence="7 9" id="KW-0472">Membrane</keyword>
<proteinExistence type="inferred from homology"/>
<feature type="transmembrane region" description="Helical" evidence="9">
    <location>
        <begin position="84"/>
        <end position="104"/>
    </location>
</feature>
<dbReference type="AlphaFoldDB" id="A0A2Z2P0T8"/>
<evidence type="ECO:0000313" key="12">
    <source>
        <dbReference type="Proteomes" id="UP000250079"/>
    </source>
</evidence>
<keyword evidence="2 9" id="KW-0813">Transport</keyword>
<evidence type="ECO:0000256" key="3">
    <source>
        <dbReference type="ARBA" id="ARBA00022475"/>
    </source>
</evidence>
<dbReference type="RefSeq" id="WP_088918372.1">
    <property type="nucleotide sequence ID" value="NZ_CP018632.1"/>
</dbReference>
<evidence type="ECO:0000256" key="2">
    <source>
        <dbReference type="ARBA" id="ARBA00022448"/>
    </source>
</evidence>
<organism evidence="11 12">
    <name type="scientific">Granulosicoccus antarcticus IMCC3135</name>
    <dbReference type="NCBI Taxonomy" id="1192854"/>
    <lineage>
        <taxon>Bacteria</taxon>
        <taxon>Pseudomonadati</taxon>
        <taxon>Pseudomonadota</taxon>
        <taxon>Gammaproteobacteria</taxon>
        <taxon>Chromatiales</taxon>
        <taxon>Granulosicoccaceae</taxon>
        <taxon>Granulosicoccus</taxon>
    </lineage>
</organism>
<evidence type="ECO:0000256" key="8">
    <source>
        <dbReference type="ARBA" id="ARBA00038436"/>
    </source>
</evidence>
<dbReference type="GO" id="GO:0022857">
    <property type="term" value="F:transmembrane transporter activity"/>
    <property type="evidence" value="ECO:0007669"/>
    <property type="project" value="UniProtKB-UniRule"/>
</dbReference>
<dbReference type="GO" id="GO:0015740">
    <property type="term" value="P:C4-dicarboxylate transport"/>
    <property type="evidence" value="ECO:0007669"/>
    <property type="project" value="TreeGrafter"/>
</dbReference>
<comment type="subcellular location">
    <subcellularLocation>
        <location evidence="1 9">Cell inner membrane</location>
        <topology evidence="1 9">Multi-pass membrane protein</topology>
    </subcellularLocation>
</comment>
<dbReference type="InterPro" id="IPR055348">
    <property type="entry name" value="DctQ"/>
</dbReference>
<protein>
    <recommendedName>
        <fullName evidence="9">TRAP transporter small permease protein</fullName>
    </recommendedName>
</protein>
<evidence type="ECO:0000313" key="11">
    <source>
        <dbReference type="EMBL" id="ASJ73134.1"/>
    </source>
</evidence>
<feature type="transmembrane region" description="Helical" evidence="9">
    <location>
        <begin position="49"/>
        <end position="72"/>
    </location>
</feature>
<dbReference type="GO" id="GO:0005886">
    <property type="term" value="C:plasma membrane"/>
    <property type="evidence" value="ECO:0007669"/>
    <property type="project" value="UniProtKB-SubCell"/>
</dbReference>
<gene>
    <name evidence="11" type="ORF">IMCC3135_15250</name>
</gene>
<evidence type="ECO:0000256" key="4">
    <source>
        <dbReference type="ARBA" id="ARBA00022519"/>
    </source>
</evidence>
<dbReference type="KEGG" id="gai:IMCC3135_15250"/>
<keyword evidence="5 9" id="KW-0812">Transmembrane</keyword>
<dbReference type="EMBL" id="CP018632">
    <property type="protein sequence ID" value="ASJ73134.1"/>
    <property type="molecule type" value="Genomic_DNA"/>
</dbReference>
<dbReference type="PANTHER" id="PTHR35011:SF10">
    <property type="entry name" value="TRAP TRANSPORTER SMALL PERMEASE PROTEIN"/>
    <property type="match status" value="1"/>
</dbReference>
<evidence type="ECO:0000259" key="10">
    <source>
        <dbReference type="Pfam" id="PF04290"/>
    </source>
</evidence>
<feature type="domain" description="Tripartite ATP-independent periplasmic transporters DctQ component" evidence="10">
    <location>
        <begin position="22"/>
        <end position="152"/>
    </location>
</feature>
<accession>A0A2Z2P0T8</accession>
<evidence type="ECO:0000256" key="5">
    <source>
        <dbReference type="ARBA" id="ARBA00022692"/>
    </source>
</evidence>
<dbReference type="Proteomes" id="UP000250079">
    <property type="component" value="Chromosome"/>
</dbReference>
<evidence type="ECO:0000256" key="6">
    <source>
        <dbReference type="ARBA" id="ARBA00022989"/>
    </source>
</evidence>
<name>A0A2Z2P0T8_9GAMM</name>
<evidence type="ECO:0000256" key="9">
    <source>
        <dbReference type="RuleBase" id="RU369079"/>
    </source>
</evidence>
<sequence length="178" mass="19579">MLQRIEKLLLELAVFAVLLLGILITTSVLLRVFFNSGVPDSVVMVRELMVAAIILPLAATSTARAHIVVEFLTNRFPVRIQGWFVVFGTAFGALALTPLVYASWNESLHTLQSGGFYFGQLNLPKWPGHLIFMLGISFCWLRLLLLLIGDVQRIRAGLTIEGLDAPNTEPSTDTGSIN</sequence>
<comment type="subunit">
    <text evidence="9">The complex comprises the extracytoplasmic solute receptor protein and the two transmembrane proteins.</text>
</comment>
<comment type="similarity">
    <text evidence="8 9">Belongs to the TRAP transporter small permease family.</text>
</comment>
<evidence type="ECO:0000256" key="7">
    <source>
        <dbReference type="ARBA" id="ARBA00023136"/>
    </source>
</evidence>
<reference evidence="11 12" key="1">
    <citation type="submission" date="2016-12" db="EMBL/GenBank/DDBJ databases">
        <authorList>
            <person name="Song W.-J."/>
            <person name="Kurnit D.M."/>
        </authorList>
    </citation>
    <scope>NUCLEOTIDE SEQUENCE [LARGE SCALE GENOMIC DNA]</scope>
    <source>
        <strain evidence="11 12">IMCC3135</strain>
    </source>
</reference>
<keyword evidence="6 9" id="KW-1133">Transmembrane helix</keyword>
<evidence type="ECO:0000256" key="1">
    <source>
        <dbReference type="ARBA" id="ARBA00004429"/>
    </source>
</evidence>
<feature type="transmembrane region" description="Helical" evidence="9">
    <location>
        <begin position="12"/>
        <end position="34"/>
    </location>
</feature>
<feature type="transmembrane region" description="Helical" evidence="9">
    <location>
        <begin position="126"/>
        <end position="148"/>
    </location>
</feature>
<dbReference type="Pfam" id="PF04290">
    <property type="entry name" value="DctQ"/>
    <property type="match status" value="1"/>
</dbReference>
<keyword evidence="12" id="KW-1185">Reference proteome</keyword>
<dbReference type="PANTHER" id="PTHR35011">
    <property type="entry name" value="2,3-DIKETO-L-GULONATE TRAP TRANSPORTER SMALL PERMEASE PROTEIN YIAM"/>
    <property type="match status" value="1"/>
</dbReference>
<comment type="function">
    <text evidence="9">Part of the tripartite ATP-independent periplasmic (TRAP) transport system.</text>
</comment>
<keyword evidence="3" id="KW-1003">Cell membrane</keyword>
<keyword evidence="4 9" id="KW-0997">Cell inner membrane</keyword>